<feature type="domain" description="XdhC Rossmann" evidence="4">
    <location>
        <begin position="170"/>
        <end position="311"/>
    </location>
</feature>
<dbReference type="Pfam" id="PF12804">
    <property type="entry name" value="NTP_transf_3"/>
    <property type="match status" value="1"/>
</dbReference>
<keyword evidence="6" id="KW-1185">Reference proteome</keyword>
<dbReference type="Gene3D" id="3.90.550.10">
    <property type="entry name" value="Spore Coat Polysaccharide Biosynthesis Protein SpsA, Chain A"/>
    <property type="match status" value="1"/>
</dbReference>
<organism evidence="5 6">
    <name type="scientific">Govanella unica</name>
    <dbReference type="NCBI Taxonomy" id="2975056"/>
    <lineage>
        <taxon>Bacteria</taxon>
        <taxon>Pseudomonadati</taxon>
        <taxon>Pseudomonadota</taxon>
        <taxon>Alphaproteobacteria</taxon>
        <taxon>Emcibacterales</taxon>
        <taxon>Govanellaceae</taxon>
        <taxon>Govanella</taxon>
    </lineage>
</organism>
<evidence type="ECO:0000313" key="6">
    <source>
        <dbReference type="Proteomes" id="UP001141619"/>
    </source>
</evidence>
<dbReference type="Gene3D" id="3.40.50.720">
    <property type="entry name" value="NAD(P)-binding Rossmann-like Domain"/>
    <property type="match status" value="1"/>
</dbReference>
<dbReference type="InterPro" id="IPR025877">
    <property type="entry name" value="MobA-like_NTP_Trfase"/>
</dbReference>
<accession>A0A9X3TYJ5</accession>
<reference evidence="5" key="1">
    <citation type="submission" date="2022-08" db="EMBL/GenBank/DDBJ databases">
        <authorList>
            <person name="Vandamme P."/>
            <person name="Hettiarachchi A."/>
            <person name="Peeters C."/>
            <person name="Cnockaert M."/>
            <person name="Carlier A."/>
        </authorList>
    </citation>
    <scope>NUCLEOTIDE SEQUENCE</scope>
    <source>
        <strain evidence="5">LMG 31809</strain>
    </source>
</reference>
<feature type="domain" description="XdhC- CoxI" evidence="2">
    <location>
        <begin position="12"/>
        <end position="79"/>
    </location>
</feature>
<dbReference type="InterPro" id="IPR029044">
    <property type="entry name" value="Nucleotide-diphossugar_trans"/>
</dbReference>
<evidence type="ECO:0000259" key="3">
    <source>
        <dbReference type="Pfam" id="PF12804"/>
    </source>
</evidence>
<keyword evidence="1" id="KW-0460">Magnesium</keyword>
<dbReference type="Proteomes" id="UP001141619">
    <property type="component" value="Unassembled WGS sequence"/>
</dbReference>
<gene>
    <name evidence="5" type="ORF">NYP16_08045</name>
</gene>
<name>A0A9X3TYJ5_9PROT</name>
<dbReference type="GO" id="GO:0016779">
    <property type="term" value="F:nucleotidyltransferase activity"/>
    <property type="evidence" value="ECO:0007669"/>
    <property type="project" value="UniProtKB-ARBA"/>
</dbReference>
<sequence>MDSDVIFTANSWIDSGHRVALATVISTWGSAPRPVGSLLAVRDDGLMTGSVSGGCVENMVVHAATDVLAGGPDQLMEFGVSADDAWAVGLACGGTIKVHVGSGSAVPEIARRLKAKDSFAYCLHLDGGQSYFATPADPQIAPAIDRDTSRHVTTPGGSVFARVFGPEARLLIIGAVHIALPLVTIARAAGYEVTLIDPRTAFAHNDRFPGVTIVTEWPDDALEALGLDGGTAVVTLTHDPKIDDPALFVALQSKAFYVGALGSLKTQSQRRARLQTMGLDDHSLTRLHGPVGLAIGAATPAEIAIAIMAEITHVRRMGDKRPQMAAIVLAAGASSRMRDAGNKLTRLIDGKAVIRHTVEAALDSRAGQVLVVTGHDAAAIEQALDGLPVTLVHNPDHAQGMASSIRAGIRALPSDCDAAMILPGDMPFVRPLHLNAVLAAYSPSKNRSICRPIHNGQPGHPVLFGRDYFDALLSLDGDQGARVIVEQHRDVLVDVAVSDKAVLTDLDTPESFAALKGESKS</sequence>
<feature type="domain" description="MobA-like NTP transferase" evidence="3">
    <location>
        <begin position="326"/>
        <end position="490"/>
    </location>
</feature>
<dbReference type="AlphaFoldDB" id="A0A9X3TYJ5"/>
<comment type="caution">
    <text evidence="5">The sequence shown here is derived from an EMBL/GenBank/DDBJ whole genome shotgun (WGS) entry which is preliminary data.</text>
</comment>
<dbReference type="CDD" id="cd04182">
    <property type="entry name" value="GT_2_like_f"/>
    <property type="match status" value="1"/>
</dbReference>
<dbReference type="PANTHER" id="PTHR30388:SF4">
    <property type="entry name" value="MOLYBDENUM COFACTOR INSERTION CHAPERONE PAOD"/>
    <property type="match status" value="1"/>
</dbReference>
<dbReference type="SUPFAM" id="SSF53448">
    <property type="entry name" value="Nucleotide-diphospho-sugar transferases"/>
    <property type="match status" value="1"/>
</dbReference>
<reference evidence="5" key="2">
    <citation type="journal article" date="2023" name="Syst. Appl. Microbiol.">
        <title>Govania unica gen. nov., sp. nov., a rare biosphere bacterium that represents a novel family in the class Alphaproteobacteria.</title>
        <authorList>
            <person name="Vandamme P."/>
            <person name="Peeters C."/>
            <person name="Hettiarachchi A."/>
            <person name="Cnockaert M."/>
            <person name="Carlier A."/>
        </authorList>
    </citation>
    <scope>NUCLEOTIDE SEQUENCE</scope>
    <source>
        <strain evidence="5">LMG 31809</strain>
    </source>
</reference>
<evidence type="ECO:0000259" key="4">
    <source>
        <dbReference type="Pfam" id="PF13478"/>
    </source>
</evidence>
<dbReference type="InterPro" id="IPR003777">
    <property type="entry name" value="XdhC_CoxI"/>
</dbReference>
<evidence type="ECO:0000259" key="2">
    <source>
        <dbReference type="Pfam" id="PF02625"/>
    </source>
</evidence>
<protein>
    <submittedName>
        <fullName evidence="5">NTP transferase domain-containing protein</fullName>
    </submittedName>
</protein>
<dbReference type="RefSeq" id="WP_274943606.1">
    <property type="nucleotide sequence ID" value="NZ_JANWOI010000003.1"/>
</dbReference>
<dbReference type="InterPro" id="IPR027051">
    <property type="entry name" value="XdhC_Rossmann_dom"/>
</dbReference>
<evidence type="ECO:0000256" key="1">
    <source>
        <dbReference type="ARBA" id="ARBA00022842"/>
    </source>
</evidence>
<dbReference type="InterPro" id="IPR052698">
    <property type="entry name" value="MoCofactor_Util/Proc"/>
</dbReference>
<keyword evidence="5" id="KW-0808">Transferase</keyword>
<evidence type="ECO:0000313" key="5">
    <source>
        <dbReference type="EMBL" id="MDA5193899.1"/>
    </source>
</evidence>
<proteinExistence type="predicted"/>
<dbReference type="EMBL" id="JANWOI010000003">
    <property type="protein sequence ID" value="MDA5193899.1"/>
    <property type="molecule type" value="Genomic_DNA"/>
</dbReference>
<dbReference type="Pfam" id="PF13478">
    <property type="entry name" value="XdhC_C"/>
    <property type="match status" value="1"/>
</dbReference>
<dbReference type="Pfam" id="PF02625">
    <property type="entry name" value="XdhC_CoxI"/>
    <property type="match status" value="1"/>
</dbReference>
<dbReference type="PANTHER" id="PTHR30388">
    <property type="entry name" value="ALDEHYDE OXIDOREDUCTASE MOLYBDENUM COFACTOR ASSEMBLY PROTEIN"/>
    <property type="match status" value="1"/>
</dbReference>